<keyword evidence="2 5" id="KW-0812">Transmembrane</keyword>
<protein>
    <recommendedName>
        <fullName evidence="6">G-protein coupled receptors family 1 profile domain-containing protein</fullName>
    </recommendedName>
</protein>
<evidence type="ECO:0000256" key="3">
    <source>
        <dbReference type="ARBA" id="ARBA00022989"/>
    </source>
</evidence>
<dbReference type="InterPro" id="IPR047130">
    <property type="entry name" value="7TM_GPCR_Srsx_nematod"/>
</dbReference>
<gene>
    <name evidence="7" type="ORF">ANCDUO_12989</name>
</gene>
<feature type="domain" description="G-protein coupled receptors family 1 profile" evidence="6">
    <location>
        <begin position="1"/>
        <end position="112"/>
    </location>
</feature>
<dbReference type="PANTHER" id="PTHR23360">
    <property type="entry name" value="G-PROTEIN COUPLED RECEPTORS FAMILY 1 PROFILE DOMAIN-CONTAINING PROTEIN-RELATED"/>
    <property type="match status" value="1"/>
</dbReference>
<dbReference type="PANTHER" id="PTHR23360:SF5">
    <property type="entry name" value="G-PROTEIN COUPLED RECEPTORS FAMILY 1 PROFILE DOMAIN-CONTAINING PROTEIN"/>
    <property type="match status" value="1"/>
</dbReference>
<name>A0A0C2D446_9BILA</name>
<organism evidence="7 8">
    <name type="scientific">Ancylostoma duodenale</name>
    <dbReference type="NCBI Taxonomy" id="51022"/>
    <lineage>
        <taxon>Eukaryota</taxon>
        <taxon>Metazoa</taxon>
        <taxon>Ecdysozoa</taxon>
        <taxon>Nematoda</taxon>
        <taxon>Chromadorea</taxon>
        <taxon>Rhabditida</taxon>
        <taxon>Rhabditina</taxon>
        <taxon>Rhabditomorpha</taxon>
        <taxon>Strongyloidea</taxon>
        <taxon>Ancylostomatidae</taxon>
        <taxon>Ancylostomatinae</taxon>
        <taxon>Ancylostoma</taxon>
    </lineage>
</organism>
<reference evidence="7 8" key="1">
    <citation type="submission" date="2013-12" db="EMBL/GenBank/DDBJ databases">
        <title>Draft genome of the parsitic nematode Ancylostoma duodenale.</title>
        <authorList>
            <person name="Mitreva M."/>
        </authorList>
    </citation>
    <scope>NUCLEOTIDE SEQUENCE [LARGE SCALE GENOMIC DNA]</scope>
    <source>
        <strain evidence="7 8">Zhejiang</strain>
    </source>
</reference>
<evidence type="ECO:0000313" key="8">
    <source>
        <dbReference type="Proteomes" id="UP000054047"/>
    </source>
</evidence>
<dbReference type="Pfam" id="PF10320">
    <property type="entry name" value="7TM_GPCR_Srsx"/>
    <property type="match status" value="1"/>
</dbReference>
<accession>A0A0C2D446</accession>
<dbReference type="OrthoDB" id="5820127at2759"/>
<dbReference type="Gene3D" id="1.20.1070.10">
    <property type="entry name" value="Rhodopsin 7-helix transmembrane proteins"/>
    <property type="match status" value="1"/>
</dbReference>
<dbReference type="GO" id="GO:0016020">
    <property type="term" value="C:membrane"/>
    <property type="evidence" value="ECO:0007669"/>
    <property type="project" value="UniProtKB-SubCell"/>
</dbReference>
<dbReference type="SUPFAM" id="SSF81321">
    <property type="entry name" value="Family A G protein-coupled receptor-like"/>
    <property type="match status" value="1"/>
</dbReference>
<keyword evidence="3 5" id="KW-1133">Transmembrane helix</keyword>
<evidence type="ECO:0000256" key="2">
    <source>
        <dbReference type="ARBA" id="ARBA00022692"/>
    </source>
</evidence>
<feature type="transmembrane region" description="Helical" evidence="5">
    <location>
        <begin position="84"/>
        <end position="106"/>
    </location>
</feature>
<evidence type="ECO:0000256" key="5">
    <source>
        <dbReference type="SAM" id="Phobius"/>
    </source>
</evidence>
<dbReference type="InterPro" id="IPR019424">
    <property type="entry name" value="7TM_GPCR_Srsx"/>
</dbReference>
<dbReference type="EMBL" id="KN735218">
    <property type="protein sequence ID" value="KIH56827.1"/>
    <property type="molecule type" value="Genomic_DNA"/>
</dbReference>
<keyword evidence="8" id="KW-1185">Reference proteome</keyword>
<proteinExistence type="predicted"/>
<sequence>MKSPCHLLIASSCIADLLHDIGQYPFIYQYFTSTLMPQSSCLYVQVIPMIGDGFGTLLILNLGIDRLIAIMLPLRYRFLQTVPYTYFMCHMLLPLAHTTYLLVWAFSERTDA</sequence>
<evidence type="ECO:0000256" key="4">
    <source>
        <dbReference type="ARBA" id="ARBA00023136"/>
    </source>
</evidence>
<comment type="subcellular location">
    <subcellularLocation>
        <location evidence="1">Membrane</location>
    </subcellularLocation>
</comment>
<dbReference type="Proteomes" id="UP000054047">
    <property type="component" value="Unassembled WGS sequence"/>
</dbReference>
<evidence type="ECO:0000259" key="6">
    <source>
        <dbReference type="PROSITE" id="PS50262"/>
    </source>
</evidence>
<dbReference type="InterPro" id="IPR017452">
    <property type="entry name" value="GPCR_Rhodpsn_7TM"/>
</dbReference>
<evidence type="ECO:0000313" key="7">
    <source>
        <dbReference type="EMBL" id="KIH56827.1"/>
    </source>
</evidence>
<keyword evidence="4 5" id="KW-0472">Membrane</keyword>
<feature type="transmembrane region" description="Helical" evidence="5">
    <location>
        <begin position="42"/>
        <end position="64"/>
    </location>
</feature>
<dbReference type="AlphaFoldDB" id="A0A0C2D446"/>
<evidence type="ECO:0000256" key="1">
    <source>
        <dbReference type="ARBA" id="ARBA00004370"/>
    </source>
</evidence>
<dbReference type="PROSITE" id="PS50262">
    <property type="entry name" value="G_PROTEIN_RECEP_F1_2"/>
    <property type="match status" value="1"/>
</dbReference>